<evidence type="ECO:0000259" key="1">
    <source>
        <dbReference type="SMART" id="SM00460"/>
    </source>
</evidence>
<protein>
    <submittedName>
        <fullName evidence="2">Transglutaminase family protein</fullName>
    </submittedName>
</protein>
<sequence>MKLRVRAELVYRFDPPTDAIYKIQVAHWPGQDILHESLTFDPPVEAHEDEDVDFGARTLRCHVSGEVRLTYEAVVENGVLKGLPPDVSQHDWGDLPAEVLPYLQPSRYCPSDQFGRFVTREFGDTSGGARVLAILNWITANIDYERGVSDTETTAARTFIDRAGVCRDFTHLGMTLCRASGIPARAVSAYAFELSPPDFHAIFEVWLDNGWWLVDATGLAPVEGLVRIACGRDAADIAFLTTQERCAFVRQSVTVEAA</sequence>
<dbReference type="SMART" id="SM00460">
    <property type="entry name" value="TGc"/>
    <property type="match status" value="1"/>
</dbReference>
<dbReference type="InterPro" id="IPR038765">
    <property type="entry name" value="Papain-like_cys_pep_sf"/>
</dbReference>
<gene>
    <name evidence="2" type="ORF">KWG56_12190</name>
</gene>
<dbReference type="InterPro" id="IPR048930">
    <property type="entry name" value="Bact_transglu_N_2"/>
</dbReference>
<dbReference type="RefSeq" id="WP_201096337.1">
    <property type="nucleotide sequence ID" value="NZ_BAAAEE010000003.1"/>
</dbReference>
<proteinExistence type="predicted"/>
<dbReference type="SUPFAM" id="SSF54001">
    <property type="entry name" value="Cysteine proteinases"/>
    <property type="match status" value="1"/>
</dbReference>
<name>A0ABX8TDU0_9CAUL</name>
<dbReference type="GeneID" id="94376034"/>
<dbReference type="Gene3D" id="3.10.620.30">
    <property type="match status" value="1"/>
</dbReference>
<dbReference type="Proteomes" id="UP000824334">
    <property type="component" value="Chromosome"/>
</dbReference>
<organism evidence="2 3">
    <name type="scientific">Brevundimonas nasdae</name>
    <dbReference type="NCBI Taxonomy" id="172043"/>
    <lineage>
        <taxon>Bacteria</taxon>
        <taxon>Pseudomonadati</taxon>
        <taxon>Pseudomonadota</taxon>
        <taxon>Alphaproteobacteria</taxon>
        <taxon>Caulobacterales</taxon>
        <taxon>Caulobacteraceae</taxon>
        <taxon>Brevundimonas</taxon>
    </lineage>
</organism>
<dbReference type="Gene3D" id="2.60.40.2250">
    <property type="match status" value="1"/>
</dbReference>
<feature type="domain" description="Transglutaminase-like" evidence="1">
    <location>
        <begin position="158"/>
        <end position="218"/>
    </location>
</feature>
<reference evidence="2 3" key="1">
    <citation type="submission" date="2021-07" db="EMBL/GenBank/DDBJ databases">
        <title>Isolation and characterization of bacteria from a gold mining with a capacity of golden bioaccumulation.</title>
        <authorList>
            <person name="Yang X.J."/>
        </authorList>
    </citation>
    <scope>NUCLEOTIDE SEQUENCE [LARGE SCALE GENOMIC DNA]</scope>
    <source>
        <strain evidence="2 3">Au29</strain>
    </source>
</reference>
<dbReference type="PANTHER" id="PTHR33490">
    <property type="entry name" value="BLR5614 PROTEIN-RELATED"/>
    <property type="match status" value="1"/>
</dbReference>
<dbReference type="InterPro" id="IPR002931">
    <property type="entry name" value="Transglutaminase-like"/>
</dbReference>
<keyword evidence="3" id="KW-1185">Reference proteome</keyword>
<dbReference type="PANTHER" id="PTHR33490:SF12">
    <property type="entry name" value="BLL5557 PROTEIN"/>
    <property type="match status" value="1"/>
</dbReference>
<evidence type="ECO:0000313" key="2">
    <source>
        <dbReference type="EMBL" id="QYC09361.1"/>
    </source>
</evidence>
<dbReference type="EMBL" id="CP080034">
    <property type="protein sequence ID" value="QYC09361.1"/>
    <property type="molecule type" value="Genomic_DNA"/>
</dbReference>
<accession>A0ABX8TDU0</accession>
<dbReference type="Pfam" id="PF01841">
    <property type="entry name" value="Transglut_core"/>
    <property type="match status" value="1"/>
</dbReference>
<dbReference type="Pfam" id="PF21295">
    <property type="entry name" value="Bact_transglu_N_2"/>
    <property type="match status" value="1"/>
</dbReference>
<evidence type="ECO:0000313" key="3">
    <source>
        <dbReference type="Proteomes" id="UP000824334"/>
    </source>
</evidence>